<protein>
    <submittedName>
        <fullName evidence="2">Uncharacterized protein</fullName>
    </submittedName>
</protein>
<gene>
    <name evidence="2" type="ORF">ACJ73_06936</name>
</gene>
<dbReference type="STRING" id="1658174.A0A1J9R117"/>
<name>A0A1J9R117_9EURO</name>
<organism evidence="2 3">
    <name type="scientific">Blastomyces percursus</name>
    <dbReference type="NCBI Taxonomy" id="1658174"/>
    <lineage>
        <taxon>Eukaryota</taxon>
        <taxon>Fungi</taxon>
        <taxon>Dikarya</taxon>
        <taxon>Ascomycota</taxon>
        <taxon>Pezizomycotina</taxon>
        <taxon>Eurotiomycetes</taxon>
        <taxon>Eurotiomycetidae</taxon>
        <taxon>Onygenales</taxon>
        <taxon>Ajellomycetaceae</taxon>
        <taxon>Blastomyces</taxon>
    </lineage>
</organism>
<evidence type="ECO:0000313" key="2">
    <source>
        <dbReference type="EMBL" id="OJD21724.1"/>
    </source>
</evidence>
<evidence type="ECO:0000313" key="3">
    <source>
        <dbReference type="Proteomes" id="UP000242791"/>
    </source>
</evidence>
<proteinExistence type="predicted"/>
<evidence type="ECO:0000256" key="1">
    <source>
        <dbReference type="SAM" id="MobiDB-lite"/>
    </source>
</evidence>
<dbReference type="AlphaFoldDB" id="A0A1J9R117"/>
<accession>A0A1J9R117</accession>
<keyword evidence="3" id="KW-1185">Reference proteome</keyword>
<dbReference type="EMBL" id="LGTZ01001305">
    <property type="protein sequence ID" value="OJD21724.1"/>
    <property type="molecule type" value="Genomic_DNA"/>
</dbReference>
<feature type="compositionally biased region" description="Basic and acidic residues" evidence="1">
    <location>
        <begin position="47"/>
        <end position="60"/>
    </location>
</feature>
<feature type="region of interest" description="Disordered" evidence="1">
    <location>
        <begin position="31"/>
        <end position="60"/>
    </location>
</feature>
<dbReference type="Proteomes" id="UP000242791">
    <property type="component" value="Unassembled WGS sequence"/>
</dbReference>
<dbReference type="VEuPathDB" id="FungiDB:ACJ73_06936"/>
<reference evidence="2 3" key="1">
    <citation type="submission" date="2015-08" db="EMBL/GenBank/DDBJ databases">
        <title>Emmonsia species relationships and genome sequence.</title>
        <authorList>
            <person name="Cuomo C.A."/>
            <person name="Schwartz I.S."/>
            <person name="Kenyon C."/>
            <person name="De Hoog G.S."/>
            <person name="Govender N.P."/>
            <person name="Botha A."/>
            <person name="Moreno L."/>
            <person name="De Vries M."/>
            <person name="Munoz J.F."/>
            <person name="Stielow J.B."/>
        </authorList>
    </citation>
    <scope>NUCLEOTIDE SEQUENCE [LARGE SCALE GENOMIC DNA]</scope>
    <source>
        <strain evidence="2 3">EI222</strain>
    </source>
</reference>
<sequence length="60" mass="6401">MDGTEPLPLKDGEGCVLPPSENWLRFESQTGIPAGTCKSGSSTASAEQEKTKEAESYEPK</sequence>
<comment type="caution">
    <text evidence="2">The sequence shown here is derived from an EMBL/GenBank/DDBJ whole genome shotgun (WGS) entry which is preliminary data.</text>
</comment>